<keyword evidence="1" id="KW-0812">Transmembrane</keyword>
<dbReference type="GO" id="GO:0003824">
    <property type="term" value="F:catalytic activity"/>
    <property type="evidence" value="ECO:0007669"/>
    <property type="project" value="InterPro"/>
</dbReference>
<dbReference type="PROSITE" id="PS51918">
    <property type="entry name" value="RADICAL_SAM"/>
    <property type="match status" value="1"/>
</dbReference>
<dbReference type="EMBL" id="CP003378">
    <property type="protein sequence ID" value="AFZ70140.1"/>
    <property type="molecule type" value="Genomic_DNA"/>
</dbReference>
<proteinExistence type="predicted"/>
<sequence>MPDKIIEKELINKKYNKNMIKVALFYPSIYSVAMSSLVFHKLYFLLNQLDDIYLQRFYMPSLTGKPIPMRSFENGMPLKDFDYIFIPVHYELDYINIVKALIGSNIEIYSSKRNKPKIIIGGPTITANPEPLAELADIEVIGDLEAVWERIIDIIYGGNIDAGYGLYVPSLGKHEVRVAFSNYFDSLTKRILTNETTFTLAVEVMRGCPFNCLFCMESYISRPVRYKKSDDIINEVEELNKRYNDRISLIGLTVNSHPEFKNILKNINERKLNISLPSLRAELLDEESIELIAKLGQQSLTIAPESSERVRFALGKEIKDEDIIKVSKYASKFNLNIKAYFITSIPGETNDDLKSIIDLTYKIKKLGVKKIHLSVNPLIIKPRTPLQWLPMSDENAMKIKINYLKRNSNYDDFTTYDPLLALVQASISLSDRDVLKYLIQMAIEGGNRSSYRNALKNGLSDIALKGRSEPFPWDHIKDIINNEYLKERYIAFKEKMGLK</sequence>
<reference evidence="4" key="1">
    <citation type="submission" date="2012-03" db="EMBL/GenBank/DDBJ databases">
        <title>Complete genome of Caldisphaera lagunensis DSM 15908.</title>
        <authorList>
            <person name="Lucas S."/>
            <person name="Copeland A."/>
            <person name="Lapidus A."/>
            <person name="Glavina del Rio T."/>
            <person name="Dalin E."/>
            <person name="Tice H."/>
            <person name="Bruce D."/>
            <person name="Goodwin L."/>
            <person name="Pitluck S."/>
            <person name="Peters L."/>
            <person name="Mikhailova N."/>
            <person name="Teshima H."/>
            <person name="Kyrpides N."/>
            <person name="Mavromatis K."/>
            <person name="Ivanova N."/>
            <person name="Brettin T."/>
            <person name="Detter J.C."/>
            <person name="Han C."/>
            <person name="Larimer F."/>
            <person name="Land M."/>
            <person name="Hauser L."/>
            <person name="Markowitz V."/>
            <person name="Cheng J.-F."/>
            <person name="Hugenholtz P."/>
            <person name="Woyke T."/>
            <person name="Wu D."/>
            <person name="Spring S."/>
            <person name="Schroeder M."/>
            <person name="Brambilla E."/>
            <person name="Klenk H.-P."/>
            <person name="Eisen J.A."/>
        </authorList>
    </citation>
    <scope>NUCLEOTIDE SEQUENCE [LARGE SCALE GENOMIC DNA]</scope>
    <source>
        <strain evidence="4">DSM 15908 / JCM 11604 / IC-154</strain>
    </source>
</reference>
<dbReference type="InterPro" id="IPR058240">
    <property type="entry name" value="rSAM_sf"/>
</dbReference>
<evidence type="ECO:0000313" key="4">
    <source>
        <dbReference type="Proteomes" id="UP000010469"/>
    </source>
</evidence>
<dbReference type="Proteomes" id="UP000010469">
    <property type="component" value="Chromosome"/>
</dbReference>
<protein>
    <submittedName>
        <fullName evidence="3">Fe-S oxidoreductase</fullName>
    </submittedName>
</protein>
<organism evidence="3 4">
    <name type="scientific">Caldisphaera lagunensis (strain DSM 15908 / JCM 11604 / ANMR 0165 / IC-154)</name>
    <dbReference type="NCBI Taxonomy" id="1056495"/>
    <lineage>
        <taxon>Archaea</taxon>
        <taxon>Thermoproteota</taxon>
        <taxon>Thermoprotei</taxon>
        <taxon>Acidilobales</taxon>
        <taxon>Caldisphaeraceae</taxon>
        <taxon>Caldisphaera</taxon>
    </lineage>
</organism>
<dbReference type="InterPro" id="IPR007197">
    <property type="entry name" value="rSAM"/>
</dbReference>
<feature type="domain" description="Radical SAM core" evidence="2">
    <location>
        <begin position="194"/>
        <end position="417"/>
    </location>
</feature>
<evidence type="ECO:0000313" key="3">
    <source>
        <dbReference type="EMBL" id="AFZ70140.1"/>
    </source>
</evidence>
<keyword evidence="1" id="KW-1133">Transmembrane helix</keyword>
<name>L0AAU7_CALLD</name>
<dbReference type="Pfam" id="PF19864">
    <property type="entry name" value="Radical_SAM_N2"/>
    <property type="match status" value="1"/>
</dbReference>
<dbReference type="KEGG" id="clg:Calag_0364"/>
<keyword evidence="4" id="KW-1185">Reference proteome</keyword>
<keyword evidence="1" id="KW-0472">Membrane</keyword>
<gene>
    <name evidence="3" type="ordered locus">Calag_0364</name>
</gene>
<dbReference type="SFLD" id="SFLDS00029">
    <property type="entry name" value="Radical_SAM"/>
    <property type="match status" value="1"/>
</dbReference>
<accession>L0AAU7</accession>
<dbReference type="SUPFAM" id="SSF102114">
    <property type="entry name" value="Radical SAM enzymes"/>
    <property type="match status" value="1"/>
</dbReference>
<dbReference type="RefSeq" id="WP_015232038.1">
    <property type="nucleotide sequence ID" value="NC_019791.1"/>
</dbReference>
<dbReference type="OrthoDB" id="2305at2157"/>
<dbReference type="InterPro" id="IPR045784">
    <property type="entry name" value="Radical_SAM_N2"/>
</dbReference>
<dbReference type="HOGENOM" id="CLU_011543_3_3_2"/>
<feature type="transmembrane region" description="Helical" evidence="1">
    <location>
        <begin position="23"/>
        <end position="46"/>
    </location>
</feature>
<dbReference type="SMART" id="SM00729">
    <property type="entry name" value="Elp3"/>
    <property type="match status" value="1"/>
</dbReference>
<dbReference type="GeneID" id="14211624"/>
<dbReference type="GO" id="GO:0051536">
    <property type="term" value="F:iron-sulfur cluster binding"/>
    <property type="evidence" value="ECO:0007669"/>
    <property type="project" value="InterPro"/>
</dbReference>
<dbReference type="SFLD" id="SFLDG01082">
    <property type="entry name" value="B12-binding_domain_containing"/>
    <property type="match status" value="1"/>
</dbReference>
<dbReference type="InterPro" id="IPR006638">
    <property type="entry name" value="Elp3/MiaA/NifB-like_rSAM"/>
</dbReference>
<dbReference type="eggNOG" id="arCOG01355">
    <property type="taxonomic scope" value="Archaea"/>
</dbReference>
<evidence type="ECO:0000259" key="2">
    <source>
        <dbReference type="PROSITE" id="PS51918"/>
    </source>
</evidence>
<dbReference type="InParanoid" id="L0AAU7"/>
<dbReference type="Pfam" id="PF04055">
    <property type="entry name" value="Radical_SAM"/>
    <property type="match status" value="1"/>
</dbReference>
<dbReference type="Gene3D" id="3.80.30.20">
    <property type="entry name" value="tm_1862 like domain"/>
    <property type="match status" value="1"/>
</dbReference>
<dbReference type="STRING" id="1056495.Calag_0364"/>
<evidence type="ECO:0000256" key="1">
    <source>
        <dbReference type="SAM" id="Phobius"/>
    </source>
</evidence>
<dbReference type="InterPro" id="IPR023404">
    <property type="entry name" value="rSAM_horseshoe"/>
</dbReference>
<dbReference type="AlphaFoldDB" id="L0AAU7"/>
<dbReference type="PANTHER" id="PTHR42731">
    <property type="entry name" value="SLL1084 PROTEIN"/>
    <property type="match status" value="1"/>
</dbReference>
<dbReference type="PANTHER" id="PTHR42731:SF1">
    <property type="entry name" value="RADICAL SAM DOMAIN PROTEIN"/>
    <property type="match status" value="1"/>
</dbReference>
<dbReference type="CDD" id="cd01335">
    <property type="entry name" value="Radical_SAM"/>
    <property type="match status" value="1"/>
</dbReference>